<dbReference type="Gramene" id="ONIVA06G07640.1">
    <property type="protein sequence ID" value="ONIVA06G07640.1"/>
    <property type="gene ID" value="ONIVA06G07640"/>
</dbReference>
<name>A0A0E0HMC1_ORYNI</name>
<feature type="region of interest" description="Disordered" evidence="1">
    <location>
        <begin position="52"/>
        <end position="93"/>
    </location>
</feature>
<dbReference type="Gene3D" id="3.90.70.10">
    <property type="entry name" value="Cysteine proteinases"/>
    <property type="match status" value="1"/>
</dbReference>
<protein>
    <submittedName>
        <fullName evidence="2">Uncharacterized protein</fullName>
    </submittedName>
</protein>
<feature type="compositionally biased region" description="Pro residues" evidence="1">
    <location>
        <begin position="55"/>
        <end position="64"/>
    </location>
</feature>
<organism evidence="2">
    <name type="scientific">Oryza nivara</name>
    <name type="common">Indian wild rice</name>
    <name type="synonym">Oryza sativa f. spontanea</name>
    <dbReference type="NCBI Taxonomy" id="4536"/>
    <lineage>
        <taxon>Eukaryota</taxon>
        <taxon>Viridiplantae</taxon>
        <taxon>Streptophyta</taxon>
        <taxon>Embryophyta</taxon>
        <taxon>Tracheophyta</taxon>
        <taxon>Spermatophyta</taxon>
        <taxon>Magnoliopsida</taxon>
        <taxon>Liliopsida</taxon>
        <taxon>Poales</taxon>
        <taxon>Poaceae</taxon>
        <taxon>BOP clade</taxon>
        <taxon>Oryzoideae</taxon>
        <taxon>Oryzeae</taxon>
        <taxon>Oryzinae</taxon>
        <taxon>Oryza</taxon>
    </lineage>
</organism>
<dbReference type="HOGENOM" id="CLU_1177040_0_0_1"/>
<dbReference type="OMA" id="KTHIACA"/>
<feature type="compositionally biased region" description="Pro residues" evidence="1">
    <location>
        <begin position="76"/>
        <end position="86"/>
    </location>
</feature>
<sequence>MTRGGKLAISRAQGSDKTHIACVPDAGTASVIAGNGAAKIAVGSGSGSPADLLLWPPPPPPLRPPVYSTGGLLTQTPPPPQKPPTQAPHQSSQVAVLPMLQKASTSDEEIRSVEATGSSGHSSQKHEEGKGWYKFDDECVRPITEDSIKTPAAYLCFMDQGNISMMISDSVLSPELCCLTNNRRLLLPSVLFSLIALDKYSDISQEHLFCLDISQNQTRLPLSLPSKPINSFLCKTFVQPIPIPVLHPLEHK</sequence>
<reference evidence="2" key="1">
    <citation type="submission" date="2015-04" db="UniProtKB">
        <authorList>
            <consortium name="EnsemblPlants"/>
        </authorList>
    </citation>
    <scope>IDENTIFICATION</scope>
    <source>
        <strain evidence="2">SL10</strain>
    </source>
</reference>
<evidence type="ECO:0000313" key="3">
    <source>
        <dbReference type="Proteomes" id="UP000006591"/>
    </source>
</evidence>
<evidence type="ECO:0000256" key="1">
    <source>
        <dbReference type="SAM" id="MobiDB-lite"/>
    </source>
</evidence>
<reference evidence="2" key="2">
    <citation type="submission" date="2018-04" db="EMBL/GenBank/DDBJ databases">
        <title>OnivRS2 (Oryza nivara Reference Sequence Version 2).</title>
        <authorList>
            <person name="Zhang J."/>
            <person name="Kudrna D."/>
            <person name="Lee S."/>
            <person name="Talag J."/>
            <person name="Rajasekar S."/>
            <person name="Welchert J."/>
            <person name="Hsing Y.-I."/>
            <person name="Wing R.A."/>
        </authorList>
    </citation>
    <scope>NUCLEOTIDE SEQUENCE [LARGE SCALE GENOMIC DNA]</scope>
    <source>
        <strain evidence="2">SL10</strain>
    </source>
</reference>
<dbReference type="Proteomes" id="UP000006591">
    <property type="component" value="Chromosome 6"/>
</dbReference>
<accession>A0A0E0HMC1</accession>
<dbReference type="STRING" id="4536.A0A0E0HMC1"/>
<dbReference type="EnsemblPlants" id="ONIVA06G07640.1">
    <property type="protein sequence ID" value="ONIVA06G07640.1"/>
    <property type="gene ID" value="ONIVA06G07640"/>
</dbReference>
<dbReference type="AlphaFoldDB" id="A0A0E0HMC1"/>
<keyword evidence="3" id="KW-1185">Reference proteome</keyword>
<evidence type="ECO:0000313" key="2">
    <source>
        <dbReference type="EnsemblPlants" id="ONIVA06G07640.1"/>
    </source>
</evidence>
<proteinExistence type="predicted"/>
<feature type="region of interest" description="Disordered" evidence="1">
    <location>
        <begin position="105"/>
        <end position="129"/>
    </location>
</feature>